<evidence type="ECO:0000256" key="6">
    <source>
        <dbReference type="ARBA" id="ARBA00023014"/>
    </source>
</evidence>
<dbReference type="SUPFAM" id="SSF54862">
    <property type="entry name" value="4Fe-4S ferredoxins"/>
    <property type="match status" value="1"/>
</dbReference>
<dbReference type="RefSeq" id="WP_189077226.1">
    <property type="nucleotide sequence ID" value="NZ_BMMX01000001.1"/>
</dbReference>
<proteinExistence type="predicted"/>
<comment type="function">
    <text evidence="8">Ferredoxins are iron-sulfur proteins that transfer electrons in a wide variety of metabolic reactions.</text>
</comment>
<evidence type="ECO:0000313" key="10">
    <source>
        <dbReference type="EMBL" id="GGK72939.1"/>
    </source>
</evidence>
<comment type="caution">
    <text evidence="10">The sequence shown here is derived from an EMBL/GenBank/DDBJ whole genome shotgun (WGS) entry which is preliminary data.</text>
</comment>
<dbReference type="Pfam" id="PF13459">
    <property type="entry name" value="Fer4_15"/>
    <property type="match status" value="1"/>
</dbReference>
<reference evidence="10" key="2">
    <citation type="submission" date="2020-09" db="EMBL/GenBank/DDBJ databases">
        <authorList>
            <person name="Sun Q."/>
            <person name="Zhou Y."/>
        </authorList>
    </citation>
    <scope>NUCLEOTIDE SEQUENCE</scope>
    <source>
        <strain evidence="10">CGMCC 4.7299</strain>
    </source>
</reference>
<evidence type="ECO:0000259" key="9">
    <source>
        <dbReference type="PROSITE" id="PS51379"/>
    </source>
</evidence>
<dbReference type="InterPro" id="IPR051269">
    <property type="entry name" value="Fe-S_cluster_ET"/>
</dbReference>
<accession>A0A8J3BVE0</accession>
<evidence type="ECO:0000256" key="4">
    <source>
        <dbReference type="ARBA" id="ARBA00022982"/>
    </source>
</evidence>
<feature type="domain" description="4Fe-4S ferredoxin-type" evidence="9">
    <location>
        <begin position="6"/>
        <end position="34"/>
    </location>
</feature>
<evidence type="ECO:0000313" key="11">
    <source>
        <dbReference type="Proteomes" id="UP000656042"/>
    </source>
</evidence>
<name>A0A8J3BVE0_9ACTN</name>
<comment type="cofactor">
    <cofactor evidence="1">
        <name>[3Fe-4S] cluster</name>
        <dbReference type="ChEBI" id="CHEBI:21137"/>
    </cofactor>
</comment>
<dbReference type="EMBL" id="BMMX01000001">
    <property type="protein sequence ID" value="GGK72939.1"/>
    <property type="molecule type" value="Genomic_DNA"/>
</dbReference>
<dbReference type="InterPro" id="IPR001080">
    <property type="entry name" value="3Fe4S_ferredoxin"/>
</dbReference>
<protein>
    <recommendedName>
        <fullName evidence="8">Ferredoxin</fullName>
    </recommendedName>
</protein>
<dbReference type="GO" id="GO:0051538">
    <property type="term" value="F:3 iron, 4 sulfur cluster binding"/>
    <property type="evidence" value="ECO:0007669"/>
    <property type="project" value="UniProtKB-KW"/>
</dbReference>
<dbReference type="GO" id="GO:0005506">
    <property type="term" value="F:iron ion binding"/>
    <property type="evidence" value="ECO:0007669"/>
    <property type="project" value="UniProtKB-UniRule"/>
</dbReference>
<evidence type="ECO:0000256" key="1">
    <source>
        <dbReference type="ARBA" id="ARBA00001927"/>
    </source>
</evidence>
<keyword evidence="6 8" id="KW-0411">Iron-sulfur</keyword>
<dbReference type="GO" id="GO:0009055">
    <property type="term" value="F:electron transfer activity"/>
    <property type="evidence" value="ECO:0007669"/>
    <property type="project" value="UniProtKB-UniRule"/>
</dbReference>
<evidence type="ECO:0000256" key="5">
    <source>
        <dbReference type="ARBA" id="ARBA00023004"/>
    </source>
</evidence>
<dbReference type="PRINTS" id="PR00352">
    <property type="entry name" value="3FE4SFRDOXIN"/>
</dbReference>
<reference evidence="10" key="1">
    <citation type="journal article" date="2014" name="Int. J. Syst. Evol. Microbiol.">
        <title>Complete genome sequence of Corynebacterium casei LMG S-19264T (=DSM 44701T), isolated from a smear-ripened cheese.</title>
        <authorList>
            <consortium name="US DOE Joint Genome Institute (JGI-PGF)"/>
            <person name="Walter F."/>
            <person name="Albersmeier A."/>
            <person name="Kalinowski J."/>
            <person name="Ruckert C."/>
        </authorList>
    </citation>
    <scope>NUCLEOTIDE SEQUENCE</scope>
    <source>
        <strain evidence="10">CGMCC 4.7299</strain>
    </source>
</reference>
<keyword evidence="7" id="KW-0003">3Fe-4S</keyword>
<gene>
    <name evidence="10" type="ORF">GCM10012284_03580</name>
</gene>
<dbReference type="PANTHER" id="PTHR36923">
    <property type="entry name" value="FERREDOXIN"/>
    <property type="match status" value="1"/>
</dbReference>
<evidence type="ECO:0000256" key="8">
    <source>
        <dbReference type="RuleBase" id="RU368020"/>
    </source>
</evidence>
<evidence type="ECO:0000256" key="3">
    <source>
        <dbReference type="ARBA" id="ARBA00022723"/>
    </source>
</evidence>
<dbReference type="PROSITE" id="PS51379">
    <property type="entry name" value="4FE4S_FER_2"/>
    <property type="match status" value="1"/>
</dbReference>
<keyword evidence="2 8" id="KW-0813">Transport</keyword>
<evidence type="ECO:0000256" key="2">
    <source>
        <dbReference type="ARBA" id="ARBA00022448"/>
    </source>
</evidence>
<dbReference type="Proteomes" id="UP000656042">
    <property type="component" value="Unassembled WGS sequence"/>
</dbReference>
<sequence length="77" mass="8147">MNEAEWRLSVDRATCIGSGMCTSSAPEYFALDDSGVSRPLAERVAPDDALLDAANSCPVEAIRVQRIPDGAVLAPAR</sequence>
<dbReference type="AlphaFoldDB" id="A0A8J3BVE0"/>
<keyword evidence="11" id="KW-1185">Reference proteome</keyword>
<evidence type="ECO:0000256" key="7">
    <source>
        <dbReference type="ARBA" id="ARBA00023291"/>
    </source>
</evidence>
<dbReference type="InterPro" id="IPR017896">
    <property type="entry name" value="4Fe4S_Fe-S-bd"/>
</dbReference>
<keyword evidence="5 8" id="KW-0408">Iron</keyword>
<dbReference type="PANTHER" id="PTHR36923:SF3">
    <property type="entry name" value="FERREDOXIN"/>
    <property type="match status" value="1"/>
</dbReference>
<dbReference type="Gene3D" id="3.30.70.20">
    <property type="match status" value="1"/>
</dbReference>
<keyword evidence="3 8" id="KW-0479">Metal-binding</keyword>
<keyword evidence="4 8" id="KW-0249">Electron transport</keyword>
<organism evidence="10 11">
    <name type="scientific">Mangrovihabitans endophyticus</name>
    <dbReference type="NCBI Taxonomy" id="1751298"/>
    <lineage>
        <taxon>Bacteria</taxon>
        <taxon>Bacillati</taxon>
        <taxon>Actinomycetota</taxon>
        <taxon>Actinomycetes</taxon>
        <taxon>Micromonosporales</taxon>
        <taxon>Micromonosporaceae</taxon>
        <taxon>Mangrovihabitans</taxon>
    </lineage>
</organism>